<evidence type="ECO:0000313" key="4">
    <source>
        <dbReference type="EMBL" id="CAG7733153.1"/>
    </source>
</evidence>
<gene>
    <name evidence="4" type="ORF">AFUS01_LOCUS21618</name>
</gene>
<dbReference type="SMART" id="SM00298">
    <property type="entry name" value="CHROMO"/>
    <property type="match status" value="1"/>
</dbReference>
<dbReference type="CDD" id="cd00024">
    <property type="entry name" value="CD_CSD"/>
    <property type="match status" value="1"/>
</dbReference>
<dbReference type="EMBL" id="CAJVCH010244079">
    <property type="protein sequence ID" value="CAG7733153.1"/>
    <property type="molecule type" value="Genomic_DNA"/>
</dbReference>
<dbReference type="PANTHER" id="PTHR22812">
    <property type="entry name" value="CHROMOBOX PROTEIN"/>
    <property type="match status" value="1"/>
</dbReference>
<evidence type="ECO:0000256" key="1">
    <source>
        <dbReference type="ARBA" id="ARBA00004123"/>
    </source>
</evidence>
<dbReference type="OrthoDB" id="5376140at2759"/>
<dbReference type="InterPro" id="IPR000953">
    <property type="entry name" value="Chromo/chromo_shadow_dom"/>
</dbReference>
<dbReference type="Pfam" id="PF00385">
    <property type="entry name" value="Chromo"/>
    <property type="match status" value="1"/>
</dbReference>
<sequence length="149" mass="17191">SQNTWEPADNLNCPNLVQAFLESQDKSCKNTNKATKKPKSAKNKIAVNVKSNPFKSSNSNEEYWEVEQVLDCKVEKNVKYYLISWKGFTSEENSWEKESSLHCDELIEEFDSRSRKPVKKLLGRYHDKLNCQKINAAARVSIVQSNMSR</sequence>
<accession>A0A8J2KBF3</accession>
<keyword evidence="2" id="KW-0539">Nucleus</keyword>
<comment type="subcellular location">
    <subcellularLocation>
        <location evidence="1">Nucleus</location>
    </subcellularLocation>
</comment>
<dbReference type="InterPro" id="IPR051219">
    <property type="entry name" value="Heterochromatin_chromo-domain"/>
</dbReference>
<comment type="caution">
    <text evidence="4">The sequence shown here is derived from an EMBL/GenBank/DDBJ whole genome shotgun (WGS) entry which is preliminary data.</text>
</comment>
<reference evidence="4" key="1">
    <citation type="submission" date="2021-06" db="EMBL/GenBank/DDBJ databases">
        <authorList>
            <person name="Hodson N. C."/>
            <person name="Mongue J. A."/>
            <person name="Jaron S. K."/>
        </authorList>
    </citation>
    <scope>NUCLEOTIDE SEQUENCE</scope>
</reference>
<dbReference type="InterPro" id="IPR023780">
    <property type="entry name" value="Chromo_domain"/>
</dbReference>
<name>A0A8J2KBF3_9HEXA</name>
<feature type="non-terminal residue" evidence="4">
    <location>
        <position position="1"/>
    </location>
</feature>
<evidence type="ECO:0000313" key="5">
    <source>
        <dbReference type="Proteomes" id="UP000708208"/>
    </source>
</evidence>
<dbReference type="AlphaFoldDB" id="A0A8J2KBF3"/>
<organism evidence="4 5">
    <name type="scientific">Allacma fusca</name>
    <dbReference type="NCBI Taxonomy" id="39272"/>
    <lineage>
        <taxon>Eukaryota</taxon>
        <taxon>Metazoa</taxon>
        <taxon>Ecdysozoa</taxon>
        <taxon>Arthropoda</taxon>
        <taxon>Hexapoda</taxon>
        <taxon>Collembola</taxon>
        <taxon>Symphypleona</taxon>
        <taxon>Sminthuridae</taxon>
        <taxon>Allacma</taxon>
    </lineage>
</organism>
<evidence type="ECO:0000259" key="3">
    <source>
        <dbReference type="PROSITE" id="PS50013"/>
    </source>
</evidence>
<keyword evidence="5" id="KW-1185">Reference proteome</keyword>
<dbReference type="GO" id="GO:0005634">
    <property type="term" value="C:nucleus"/>
    <property type="evidence" value="ECO:0007669"/>
    <property type="project" value="UniProtKB-SubCell"/>
</dbReference>
<protein>
    <recommendedName>
        <fullName evidence="3">Chromo domain-containing protein</fullName>
    </recommendedName>
</protein>
<evidence type="ECO:0000256" key="2">
    <source>
        <dbReference type="ARBA" id="ARBA00023242"/>
    </source>
</evidence>
<dbReference type="PROSITE" id="PS50013">
    <property type="entry name" value="CHROMO_2"/>
    <property type="match status" value="1"/>
</dbReference>
<feature type="domain" description="Chromo" evidence="3">
    <location>
        <begin position="64"/>
        <end position="113"/>
    </location>
</feature>
<proteinExistence type="predicted"/>
<dbReference type="Proteomes" id="UP000708208">
    <property type="component" value="Unassembled WGS sequence"/>
</dbReference>